<dbReference type="InterPro" id="IPR041033">
    <property type="entry name" value="SpaA_PFL_dom_1"/>
</dbReference>
<sequence length="483" mass="50363">MWGTDKLARGIIRRSEGIKIQMGWKRLAAVAMVSGLALLTVPATASAVGVKGIGHNASGLQPNATPGSEWHGSYIWQDKQVWCVQYALPAPDSGVGYREGDELLTKAGKKLDAGVAANISYLLLRYSTTKSPEEAAALAHLLHSWTSVPDGAVRLDTTDPKFLAYDAPFYAARLPQPVLDTVARLKADAEANRGPWTLSATAPKEPLIIGTESAWTLALLKANDKGVTNAPINFTLTDATLADGKTSGTATTGADGQPATVKIVATGPKPSIAAVADSPADRPVVHFPIQTDDMQRMVTTGGEKKLNAAANAQAKTAPGAVKITKIDSETKKSIPGVALRVTAKDQTSAAKKQDDTDLVGTDGKPLVLQTGPDGTVEVPDLRTPQEICLVEVAAPKGYEEFFDPKAPPSACGTLAAGQTLALELVNKPNKPVVPSTIPAGADGQTPVATASFDMALRPGLMLTVGGLVLLGAALAGLLVWRRQ</sequence>
<name>A0A1H9MF26_9PSEU</name>
<feature type="transmembrane region" description="Helical" evidence="2">
    <location>
        <begin position="459"/>
        <end position="480"/>
    </location>
</feature>
<keyword evidence="5" id="KW-1185">Reference proteome</keyword>
<evidence type="ECO:0000256" key="1">
    <source>
        <dbReference type="SAM" id="MobiDB-lite"/>
    </source>
</evidence>
<evidence type="ECO:0000259" key="3">
    <source>
        <dbReference type="Pfam" id="PF17802"/>
    </source>
</evidence>
<keyword evidence="2" id="KW-0472">Membrane</keyword>
<keyword evidence="2" id="KW-0812">Transmembrane</keyword>
<dbReference type="Gene3D" id="2.60.40.10">
    <property type="entry name" value="Immunoglobulins"/>
    <property type="match status" value="1"/>
</dbReference>
<dbReference type="Pfam" id="PF17802">
    <property type="entry name" value="SpaA"/>
    <property type="match status" value="1"/>
</dbReference>
<organism evidence="4 5">
    <name type="scientific">Lentzea flaviverrucosa</name>
    <dbReference type="NCBI Taxonomy" id="200379"/>
    <lineage>
        <taxon>Bacteria</taxon>
        <taxon>Bacillati</taxon>
        <taxon>Actinomycetota</taxon>
        <taxon>Actinomycetes</taxon>
        <taxon>Pseudonocardiales</taxon>
        <taxon>Pseudonocardiaceae</taxon>
        <taxon>Lentzea</taxon>
    </lineage>
</organism>
<evidence type="ECO:0000313" key="4">
    <source>
        <dbReference type="EMBL" id="SER22264.1"/>
    </source>
</evidence>
<dbReference type="InterPro" id="IPR013783">
    <property type="entry name" value="Ig-like_fold"/>
</dbReference>
<reference evidence="5" key="1">
    <citation type="submission" date="2016-10" db="EMBL/GenBank/DDBJ databases">
        <authorList>
            <person name="Varghese N."/>
            <person name="Submissions S."/>
        </authorList>
    </citation>
    <scope>NUCLEOTIDE SEQUENCE [LARGE SCALE GENOMIC DNA]</scope>
    <source>
        <strain evidence="5">CGMCC 4.578</strain>
    </source>
</reference>
<dbReference type="Proteomes" id="UP000199028">
    <property type="component" value="Unassembled WGS sequence"/>
</dbReference>
<protein>
    <recommendedName>
        <fullName evidence="3">SpaA-like prealbumin fold domain-containing protein</fullName>
    </recommendedName>
</protein>
<dbReference type="GO" id="GO:0005975">
    <property type="term" value="P:carbohydrate metabolic process"/>
    <property type="evidence" value="ECO:0007669"/>
    <property type="project" value="UniProtKB-ARBA"/>
</dbReference>
<feature type="domain" description="SpaA-like prealbumin fold" evidence="3">
    <location>
        <begin position="319"/>
        <end position="399"/>
    </location>
</feature>
<evidence type="ECO:0000313" key="5">
    <source>
        <dbReference type="Proteomes" id="UP000199028"/>
    </source>
</evidence>
<accession>A0A1H9MF26</accession>
<proteinExistence type="predicted"/>
<feature type="region of interest" description="Disordered" evidence="1">
    <location>
        <begin position="352"/>
        <end position="379"/>
    </location>
</feature>
<dbReference type="EMBL" id="FOFT01000004">
    <property type="protein sequence ID" value="SER22264.1"/>
    <property type="molecule type" value="Genomic_DNA"/>
</dbReference>
<dbReference type="AlphaFoldDB" id="A0A1H9MF26"/>
<keyword evidence="2" id="KW-1133">Transmembrane helix</keyword>
<evidence type="ECO:0000256" key="2">
    <source>
        <dbReference type="SAM" id="Phobius"/>
    </source>
</evidence>
<gene>
    <name evidence="4" type="ORF">SAMN05216195_104349</name>
</gene>